<dbReference type="AlphaFoldDB" id="A0A9P7UHT4"/>
<dbReference type="InterPro" id="IPR017930">
    <property type="entry name" value="Myb_dom"/>
</dbReference>
<dbReference type="GO" id="GO:0045944">
    <property type="term" value="P:positive regulation of transcription by RNA polymerase II"/>
    <property type="evidence" value="ECO:0007669"/>
    <property type="project" value="TreeGrafter"/>
</dbReference>
<organism evidence="3 4">
    <name type="scientific">Colletotrichum scovillei</name>
    <dbReference type="NCBI Taxonomy" id="1209932"/>
    <lineage>
        <taxon>Eukaryota</taxon>
        <taxon>Fungi</taxon>
        <taxon>Dikarya</taxon>
        <taxon>Ascomycota</taxon>
        <taxon>Pezizomycotina</taxon>
        <taxon>Sordariomycetes</taxon>
        <taxon>Hypocreomycetidae</taxon>
        <taxon>Glomerellales</taxon>
        <taxon>Glomerellaceae</taxon>
        <taxon>Colletotrichum</taxon>
        <taxon>Colletotrichum acutatum species complex</taxon>
    </lineage>
</organism>
<gene>
    <name evidence="3" type="ORF">JMJ77_005840</name>
</gene>
<dbReference type="Pfam" id="PF13921">
    <property type="entry name" value="Myb_DNA-bind_6"/>
    <property type="match status" value="1"/>
</dbReference>
<dbReference type="InterPro" id="IPR009057">
    <property type="entry name" value="Homeodomain-like_sf"/>
</dbReference>
<dbReference type="InterPro" id="IPR001005">
    <property type="entry name" value="SANT/Myb"/>
</dbReference>
<dbReference type="PROSITE" id="PS50090">
    <property type="entry name" value="MYB_LIKE"/>
    <property type="match status" value="3"/>
</dbReference>
<dbReference type="GO" id="GO:0000278">
    <property type="term" value="P:mitotic cell cycle"/>
    <property type="evidence" value="ECO:0007669"/>
    <property type="project" value="TreeGrafter"/>
</dbReference>
<feature type="domain" description="Myb-like" evidence="1">
    <location>
        <begin position="2"/>
        <end position="57"/>
    </location>
</feature>
<sequence length="169" mass="19782">MPPTRERRWWTSQEDDILKREVQGKIRQGGSVQNWNDIAMSLPGRTNKDCRKRWAKIQVDIRKGAWTQEEDERLQKAVLQLGCKWSQVGAMVQSRNADQCAKRWQHVLGPDVKHVSWTPEEDKKLLDAMGKFGNNWKQIGLTELPDRSTHDLRNRQVEKSEPSYAWIYG</sequence>
<dbReference type="SMART" id="SM00717">
    <property type="entry name" value="SANT"/>
    <property type="match status" value="3"/>
</dbReference>
<dbReference type="PANTHER" id="PTHR45614">
    <property type="entry name" value="MYB PROTEIN-RELATED"/>
    <property type="match status" value="1"/>
</dbReference>
<dbReference type="GO" id="GO:0005634">
    <property type="term" value="C:nucleus"/>
    <property type="evidence" value="ECO:0007669"/>
    <property type="project" value="TreeGrafter"/>
</dbReference>
<feature type="domain" description="HTH myb-type" evidence="2">
    <location>
        <begin position="58"/>
        <end position="112"/>
    </location>
</feature>
<proteinExistence type="predicted"/>
<name>A0A9P7UHT4_9PEZI</name>
<evidence type="ECO:0000313" key="3">
    <source>
        <dbReference type="EMBL" id="KAG7058464.1"/>
    </source>
</evidence>
<dbReference type="GO" id="GO:0000981">
    <property type="term" value="F:DNA-binding transcription factor activity, RNA polymerase II-specific"/>
    <property type="evidence" value="ECO:0007669"/>
    <property type="project" value="TreeGrafter"/>
</dbReference>
<dbReference type="Proteomes" id="UP000699042">
    <property type="component" value="Unassembled WGS sequence"/>
</dbReference>
<dbReference type="GO" id="GO:0000978">
    <property type="term" value="F:RNA polymerase II cis-regulatory region sequence-specific DNA binding"/>
    <property type="evidence" value="ECO:0007669"/>
    <property type="project" value="TreeGrafter"/>
</dbReference>
<evidence type="ECO:0000259" key="2">
    <source>
        <dbReference type="PROSITE" id="PS51294"/>
    </source>
</evidence>
<dbReference type="EMBL" id="JAESDN010000001">
    <property type="protein sequence ID" value="KAG7058464.1"/>
    <property type="molecule type" value="Genomic_DNA"/>
</dbReference>
<comment type="caution">
    <text evidence="3">The sequence shown here is derived from an EMBL/GenBank/DDBJ whole genome shotgun (WGS) entry which is preliminary data.</text>
</comment>
<dbReference type="InterPro" id="IPR050560">
    <property type="entry name" value="MYB_TF"/>
</dbReference>
<feature type="domain" description="HTH myb-type" evidence="2">
    <location>
        <begin position="113"/>
        <end position="155"/>
    </location>
</feature>
<evidence type="ECO:0000259" key="1">
    <source>
        <dbReference type="PROSITE" id="PS50090"/>
    </source>
</evidence>
<reference evidence="3" key="1">
    <citation type="submission" date="2021-05" db="EMBL/GenBank/DDBJ databases">
        <title>Comparative genomics of three Colletotrichum scovillei strains and genetic complementation revealed genes involved fungal growth and virulence on chili pepper.</title>
        <authorList>
            <person name="Hsieh D.-K."/>
            <person name="Chuang S.-C."/>
            <person name="Chen C.-Y."/>
            <person name="Chao Y.-T."/>
            <person name="Lu M.-Y.J."/>
            <person name="Lee M.-H."/>
            <person name="Shih M.-C."/>
        </authorList>
    </citation>
    <scope>NUCLEOTIDE SEQUENCE</scope>
    <source>
        <strain evidence="3">Coll-153</strain>
    </source>
</reference>
<feature type="domain" description="Myb-like" evidence="1">
    <location>
        <begin position="58"/>
        <end position="108"/>
    </location>
</feature>
<feature type="domain" description="Myb-like" evidence="1">
    <location>
        <begin position="109"/>
        <end position="155"/>
    </location>
</feature>
<dbReference type="CDD" id="cd00167">
    <property type="entry name" value="SANT"/>
    <property type="match status" value="3"/>
</dbReference>
<dbReference type="SUPFAM" id="SSF46689">
    <property type="entry name" value="Homeodomain-like"/>
    <property type="match status" value="2"/>
</dbReference>
<dbReference type="Gene3D" id="1.10.10.60">
    <property type="entry name" value="Homeodomain-like"/>
    <property type="match status" value="3"/>
</dbReference>
<dbReference type="PANTHER" id="PTHR45614:SF265">
    <property type="entry name" value="MYB-LIKE DOMAIN-CONTAINING PROTEIN-RELATED"/>
    <property type="match status" value="1"/>
</dbReference>
<protein>
    <recommendedName>
        <fullName evidence="5">Myb-like DNA-binding domain-containing protein</fullName>
    </recommendedName>
</protein>
<evidence type="ECO:0008006" key="5">
    <source>
        <dbReference type="Google" id="ProtNLM"/>
    </source>
</evidence>
<evidence type="ECO:0000313" key="4">
    <source>
        <dbReference type="Proteomes" id="UP000699042"/>
    </source>
</evidence>
<accession>A0A9P7UHT4</accession>
<dbReference type="PROSITE" id="PS51294">
    <property type="entry name" value="HTH_MYB"/>
    <property type="match status" value="2"/>
</dbReference>
<dbReference type="Pfam" id="PF00249">
    <property type="entry name" value="Myb_DNA-binding"/>
    <property type="match status" value="1"/>
</dbReference>
<keyword evidence="4" id="KW-1185">Reference proteome</keyword>